<reference evidence="2 3" key="1">
    <citation type="submission" date="2016-10" db="EMBL/GenBank/DDBJ databases">
        <authorList>
            <person name="de Groot N.N."/>
        </authorList>
    </citation>
    <scope>NUCLEOTIDE SEQUENCE [LARGE SCALE GENOMIC DNA]</scope>
    <source>
        <strain evidence="2 3">DSM 23413</strain>
    </source>
</reference>
<proteinExistence type="predicted"/>
<feature type="chain" id="PRO_5009286314" description="Lipoprotein" evidence="1">
    <location>
        <begin position="18"/>
        <end position="90"/>
    </location>
</feature>
<sequence length="90" mass="9716">MKPMWTFPVLMTLAACAASMPNGSEVVEPGILKEVPDSVRMLAAPGQDLSTVKIAPEDGCFYYLWNGPVESTFLPLRTAQGNPICTRTEG</sequence>
<name>A0A1H5UMQ3_9RHOB</name>
<dbReference type="PROSITE" id="PS51257">
    <property type="entry name" value="PROKAR_LIPOPROTEIN"/>
    <property type="match status" value="1"/>
</dbReference>
<keyword evidence="1" id="KW-0732">Signal</keyword>
<evidence type="ECO:0000313" key="3">
    <source>
        <dbReference type="Proteomes" id="UP000236742"/>
    </source>
</evidence>
<keyword evidence="3" id="KW-1185">Reference proteome</keyword>
<dbReference type="Proteomes" id="UP000236742">
    <property type="component" value="Unassembled WGS sequence"/>
</dbReference>
<dbReference type="OrthoDB" id="7659063at2"/>
<evidence type="ECO:0008006" key="4">
    <source>
        <dbReference type="Google" id="ProtNLM"/>
    </source>
</evidence>
<evidence type="ECO:0000313" key="2">
    <source>
        <dbReference type="EMBL" id="SEF76276.1"/>
    </source>
</evidence>
<accession>A0A1H5UMQ3</accession>
<dbReference type="RefSeq" id="WP_104007376.1">
    <property type="nucleotide sequence ID" value="NZ_FNVD01000004.1"/>
</dbReference>
<evidence type="ECO:0000256" key="1">
    <source>
        <dbReference type="SAM" id="SignalP"/>
    </source>
</evidence>
<organism evidence="2 3">
    <name type="scientific">Jhaorihella thermophila</name>
    <dbReference type="NCBI Taxonomy" id="488547"/>
    <lineage>
        <taxon>Bacteria</taxon>
        <taxon>Pseudomonadati</taxon>
        <taxon>Pseudomonadota</taxon>
        <taxon>Alphaproteobacteria</taxon>
        <taxon>Rhodobacterales</taxon>
        <taxon>Paracoccaceae</taxon>
        <taxon>Jhaorihella</taxon>
    </lineage>
</organism>
<protein>
    <recommendedName>
        <fullName evidence="4">Lipoprotein</fullName>
    </recommendedName>
</protein>
<dbReference type="AlphaFoldDB" id="A0A1H5UMQ3"/>
<dbReference type="EMBL" id="FNVD01000004">
    <property type="protein sequence ID" value="SEF76276.1"/>
    <property type="molecule type" value="Genomic_DNA"/>
</dbReference>
<gene>
    <name evidence="2" type="ORF">SAMN05421751_104158</name>
</gene>
<feature type="signal peptide" evidence="1">
    <location>
        <begin position="1"/>
        <end position="17"/>
    </location>
</feature>